<dbReference type="Proteomes" id="UP000608024">
    <property type="component" value="Unassembled WGS sequence"/>
</dbReference>
<evidence type="ECO:0000313" key="2">
    <source>
        <dbReference type="EMBL" id="GHE86291.1"/>
    </source>
</evidence>
<protein>
    <submittedName>
        <fullName evidence="2">Uncharacterized protein</fullName>
    </submittedName>
</protein>
<proteinExistence type="predicted"/>
<evidence type="ECO:0000313" key="3">
    <source>
        <dbReference type="Proteomes" id="UP000608024"/>
    </source>
</evidence>
<name>A0A919A4Q4_9ACTN</name>
<feature type="region of interest" description="Disordered" evidence="1">
    <location>
        <begin position="19"/>
        <end position="100"/>
    </location>
</feature>
<feature type="compositionally biased region" description="Basic and acidic residues" evidence="1">
    <location>
        <begin position="19"/>
        <end position="30"/>
    </location>
</feature>
<gene>
    <name evidence="2" type="ORF">GCM10018785_62530</name>
</gene>
<organism evidence="2 3">
    <name type="scientific">Streptomyces longispororuber</name>
    <dbReference type="NCBI Taxonomy" id="68230"/>
    <lineage>
        <taxon>Bacteria</taxon>
        <taxon>Bacillati</taxon>
        <taxon>Actinomycetota</taxon>
        <taxon>Actinomycetes</taxon>
        <taxon>Kitasatosporales</taxon>
        <taxon>Streptomycetaceae</taxon>
        <taxon>Streptomyces</taxon>
    </lineage>
</organism>
<reference evidence="2" key="2">
    <citation type="submission" date="2020-09" db="EMBL/GenBank/DDBJ databases">
        <authorList>
            <person name="Sun Q."/>
            <person name="Ohkuma M."/>
        </authorList>
    </citation>
    <scope>NUCLEOTIDE SEQUENCE</scope>
    <source>
        <strain evidence="2">JCM 4784</strain>
    </source>
</reference>
<comment type="caution">
    <text evidence="2">The sequence shown here is derived from an EMBL/GenBank/DDBJ whole genome shotgun (WGS) entry which is preliminary data.</text>
</comment>
<keyword evidence="3" id="KW-1185">Reference proteome</keyword>
<reference evidence="2" key="1">
    <citation type="journal article" date="2014" name="Int. J. Syst. Evol. Microbiol.">
        <title>Complete genome sequence of Corynebacterium casei LMG S-19264T (=DSM 44701T), isolated from a smear-ripened cheese.</title>
        <authorList>
            <consortium name="US DOE Joint Genome Institute (JGI-PGF)"/>
            <person name="Walter F."/>
            <person name="Albersmeier A."/>
            <person name="Kalinowski J."/>
            <person name="Ruckert C."/>
        </authorList>
    </citation>
    <scope>NUCLEOTIDE SEQUENCE</scope>
    <source>
        <strain evidence="2">JCM 4784</strain>
    </source>
</reference>
<accession>A0A919A4Q4</accession>
<dbReference type="AlphaFoldDB" id="A0A919A4Q4"/>
<evidence type="ECO:0000256" key="1">
    <source>
        <dbReference type="SAM" id="MobiDB-lite"/>
    </source>
</evidence>
<feature type="compositionally biased region" description="Basic and acidic residues" evidence="1">
    <location>
        <begin position="90"/>
        <end position="100"/>
    </location>
</feature>
<feature type="compositionally biased region" description="Basic residues" evidence="1">
    <location>
        <begin position="36"/>
        <end position="46"/>
    </location>
</feature>
<sequence>MIVAYTQLRLAAPLTVDRHKPWEKTTRPGEKLTPTRVRRGFRHIRPHLASPARAPKPSRPDPGRPPGARHRHPTTRCKVGSTFKRPATLTERDRRGQGTS</sequence>
<dbReference type="EMBL" id="BNBT01000144">
    <property type="protein sequence ID" value="GHE86291.1"/>
    <property type="molecule type" value="Genomic_DNA"/>
</dbReference>